<reference evidence="1" key="1">
    <citation type="submission" date="2019-08" db="EMBL/GenBank/DDBJ databases">
        <authorList>
            <person name="Kucharzyk K."/>
            <person name="Murdoch R.W."/>
            <person name="Higgins S."/>
            <person name="Loffler F."/>
        </authorList>
    </citation>
    <scope>NUCLEOTIDE SEQUENCE</scope>
</reference>
<proteinExistence type="predicted"/>
<dbReference type="EMBL" id="VSSQ01062798">
    <property type="protein sequence ID" value="MPN15918.1"/>
    <property type="molecule type" value="Genomic_DNA"/>
</dbReference>
<sequence>MSSKQNDIELVVEFANALDNLVAADRIHQKVQQQYIIFAVSNAFDGLIRIVLHINVIAG</sequence>
<comment type="caution">
    <text evidence="1">The sequence shown here is derived from an EMBL/GenBank/DDBJ whole genome shotgun (WGS) entry which is preliminary data.</text>
</comment>
<dbReference type="AlphaFoldDB" id="A0A645FNB7"/>
<accession>A0A645FNB7</accession>
<gene>
    <name evidence="1" type="ORF">SDC9_163254</name>
</gene>
<evidence type="ECO:0000313" key="1">
    <source>
        <dbReference type="EMBL" id="MPN15918.1"/>
    </source>
</evidence>
<protein>
    <submittedName>
        <fullName evidence="1">Uncharacterized protein</fullName>
    </submittedName>
</protein>
<name>A0A645FNB7_9ZZZZ</name>
<organism evidence="1">
    <name type="scientific">bioreactor metagenome</name>
    <dbReference type="NCBI Taxonomy" id="1076179"/>
    <lineage>
        <taxon>unclassified sequences</taxon>
        <taxon>metagenomes</taxon>
        <taxon>ecological metagenomes</taxon>
    </lineage>
</organism>